<dbReference type="Proteomes" id="UP000295830">
    <property type="component" value="Unassembled WGS sequence"/>
</dbReference>
<dbReference type="InterPro" id="IPR021284">
    <property type="entry name" value="DUF2750"/>
</dbReference>
<evidence type="ECO:0000313" key="2">
    <source>
        <dbReference type="Proteomes" id="UP000295830"/>
    </source>
</evidence>
<dbReference type="RefSeq" id="WP_133736074.1">
    <property type="nucleotide sequence ID" value="NZ_SOAX01000003.1"/>
</dbReference>
<dbReference type="Pfam" id="PF11042">
    <property type="entry name" value="DUF2750"/>
    <property type="match status" value="1"/>
</dbReference>
<organism evidence="1 2">
    <name type="scientific">Halospina denitrificans</name>
    <dbReference type="NCBI Taxonomy" id="332522"/>
    <lineage>
        <taxon>Bacteria</taxon>
        <taxon>Pseudomonadati</taxon>
        <taxon>Pseudomonadota</taxon>
        <taxon>Gammaproteobacteria</taxon>
        <taxon>Halospina</taxon>
    </lineage>
</organism>
<dbReference type="AlphaFoldDB" id="A0A4V3EQM2"/>
<reference evidence="1 2" key="1">
    <citation type="submission" date="2019-03" db="EMBL/GenBank/DDBJ databases">
        <title>Genomic Encyclopedia of Type Strains, Phase IV (KMG-IV): sequencing the most valuable type-strain genomes for metagenomic binning, comparative biology and taxonomic classification.</title>
        <authorList>
            <person name="Goeker M."/>
        </authorList>
    </citation>
    <scope>NUCLEOTIDE SEQUENCE [LARGE SCALE GENOMIC DNA]</scope>
    <source>
        <strain evidence="1 2">DSM 15505</strain>
    </source>
</reference>
<dbReference type="EMBL" id="SOAX01000003">
    <property type="protein sequence ID" value="TDT41728.1"/>
    <property type="molecule type" value="Genomic_DNA"/>
</dbReference>
<proteinExistence type="predicted"/>
<evidence type="ECO:0000313" key="1">
    <source>
        <dbReference type="EMBL" id="TDT41728.1"/>
    </source>
</evidence>
<name>A0A4V3EQM2_9GAMM</name>
<accession>A0A4V3EQM2</accession>
<comment type="caution">
    <text evidence="1">The sequence shown here is derived from an EMBL/GenBank/DDBJ whole genome shotgun (WGS) entry which is preliminary data.</text>
</comment>
<keyword evidence="2" id="KW-1185">Reference proteome</keyword>
<sequence>MSYTLSAEDFRAVAGKSADERHDYLLDTIVREENVWILSSDKGMVMMSSDGEQCLPVWPHPDFAADWATGEWADCSPDSVDLQSWLERWLPGMEADGVTLAVFPATDEETVVVDPREMLDLLQERQKA</sequence>
<dbReference type="OrthoDB" id="2936081at2"/>
<gene>
    <name evidence="1" type="ORF">DES49_1830</name>
</gene>
<protein>
    <submittedName>
        <fullName evidence="1">Uncharacterized protein DUF2750</fullName>
    </submittedName>
</protein>